<reference evidence="4" key="1">
    <citation type="journal article" date="2018" name="Genome Biol.">
        <title>SKESA: strategic k-mer extension for scrupulous assemblies.</title>
        <authorList>
            <person name="Souvorov A."/>
            <person name="Agarwala R."/>
            <person name="Lipman D.J."/>
        </authorList>
    </citation>
    <scope>NUCLEOTIDE SEQUENCE</scope>
    <source>
        <strain evidence="4">Salmonella enterica</strain>
    </source>
</reference>
<gene>
    <name evidence="2" type="ORF">AA04_23380</name>
    <name evidence="3" type="ORF">C9711_03670</name>
    <name evidence="7" type="ORF">E2E95_21915</name>
    <name evidence="5" type="ORF">GB065_07650</name>
    <name evidence="4" type="ORF">GB461_07650</name>
    <name evidence="6" type="ORF">GBS40_21255</name>
    <name evidence="1" type="ORF">OL14_03390</name>
</gene>
<evidence type="ECO:0000313" key="1">
    <source>
        <dbReference type="EMBL" id="EBV6108704.1"/>
    </source>
</evidence>
<reference evidence="4" key="6">
    <citation type="submission" date="2019-10" db="EMBL/GenBank/DDBJ databases">
        <authorList>
            <consortium name="NCBI Pathogen Detection Project"/>
        </authorList>
    </citation>
    <scope>NUCLEOTIDE SEQUENCE</scope>
    <source>
        <strain evidence="4">Salmonella enterica</strain>
    </source>
</reference>
<dbReference type="EMBL" id="SMQU01000014">
    <property type="protein sequence ID" value="TLB93048.1"/>
    <property type="molecule type" value="Genomic_DNA"/>
</dbReference>
<organism evidence="1">
    <name type="scientific">Salmonella enterica subsp. enterica serovar Mbandaka</name>
    <dbReference type="NCBI Taxonomy" id="192954"/>
    <lineage>
        <taxon>Bacteria</taxon>
        <taxon>Pseudomonadati</taxon>
        <taxon>Pseudomonadota</taxon>
        <taxon>Gammaproteobacteria</taxon>
        <taxon>Enterobacterales</taxon>
        <taxon>Enterobacteriaceae</taxon>
        <taxon>Salmonella</taxon>
    </lineage>
</organism>
<protein>
    <recommendedName>
        <fullName evidence="9">PIN domain-containing protein</fullName>
    </recommendedName>
</protein>
<dbReference type="Proteomes" id="UP000307695">
    <property type="component" value="Unassembled WGS sequence"/>
</dbReference>
<sequence>MEIDHIKILSKSALVILTEYIDLISSDLYHLIDYTYTDKYKTYCDLSQVISDFTKNNIDKIKEISLPINNDFSVHYYDLCMISSKLSDFKMNCETLIKDNDIFYSEILRIFGFNSNVPMEIVICSLYKNYSFMHFVLKDDDMRNELTKFYSSIDANYNAFMVEYFSYKKIQSCDDISNYASLAVDQLIEYEQVDAENLLHNKKVVYIDQNIISAYCSEKNKKLRSLLNSLKESGEYVFVFSPYLVEDGIKMDYVYFNLYLAQVLKLTNGVFISKVNNEIRYVKEEFYTLVNRVIEWLPATSVAENIKYYKAKLNYFAYPFVRKDSRIVSKINDDISDFFMAIDSTKNIMINDINASFFDFLQSVLLNITNQFDLEDMKAGRISVDKDFDYVEIIERVSEFLDIINYKTERVRDKKKILSSYQDVQHLAHAWKADYFLTNDDRLIERGGYIYSLLGVKTKFIKEKELADLK</sequence>
<evidence type="ECO:0000313" key="7">
    <source>
        <dbReference type="EMBL" id="TLB93048.1"/>
    </source>
</evidence>
<proteinExistence type="predicted"/>
<accession>A0A3V8PHD2</accession>
<reference evidence="7" key="5">
    <citation type="submission" date="2019-03" db="EMBL/GenBank/DDBJ databases">
        <authorList>
            <person name="Tay M."/>
        </authorList>
    </citation>
    <scope>NUCLEOTIDE SEQUENCE</scope>
    <source>
        <strain evidence="7">SL_63_S360</strain>
    </source>
</reference>
<dbReference type="EMBL" id="AAKORV010000001">
    <property type="protein sequence ID" value="ECU0427497.1"/>
    <property type="molecule type" value="Genomic_DNA"/>
</dbReference>
<dbReference type="AlphaFoldDB" id="A0A3V8PHD2"/>
<evidence type="ECO:0000313" key="6">
    <source>
        <dbReference type="EMBL" id="HAB6332339.1"/>
    </source>
</evidence>
<comment type="caution">
    <text evidence="1">The sequence shown here is derived from an EMBL/GenBank/DDBJ whole genome shotgun (WGS) entry which is preliminary data.</text>
</comment>
<reference evidence="7 8" key="4">
    <citation type="journal article" date="2019" name="Foodborne Pathog. Dis.">
        <title>Whole Genome Sequencing Analysis of Nontyphoidal Salmonella enterica of Chicken Meat and Human Origin Under Surveillance in Sri Lanka.</title>
        <authorList>
            <person name="Tay M.Y.F."/>
            <person name="Pathirage S."/>
            <person name="Chandrasekaran L."/>
            <person name="Wickramasuriya U."/>
            <person name="Sadeepanie N."/>
            <person name="Waidyarathna K.D.K."/>
            <person name="Liyanage L.D.C."/>
            <person name="Seow K.L.G."/>
            <person name="Hendriksen R.S."/>
            <person name="Takeuchi M.T."/>
            <person name="Schlundt J."/>
        </authorList>
    </citation>
    <scope>NUCLEOTIDE SEQUENCE [LARGE SCALE GENOMIC DNA]</scope>
    <source>
        <strain evidence="7 8">SL_63_S360</strain>
    </source>
</reference>
<dbReference type="EMBL" id="DAAFVC010000002">
    <property type="protein sequence ID" value="HAB1632594.1"/>
    <property type="molecule type" value="Genomic_DNA"/>
</dbReference>
<evidence type="ECO:0000313" key="4">
    <source>
        <dbReference type="EMBL" id="HAB1632594.1"/>
    </source>
</evidence>
<evidence type="ECO:0000313" key="2">
    <source>
        <dbReference type="EMBL" id="EBV6813862.1"/>
    </source>
</evidence>
<name>A0A3V8PHD2_SALET</name>
<reference evidence="3" key="3">
    <citation type="submission" date="2018-07" db="EMBL/GenBank/DDBJ databases">
        <authorList>
            <consortium name="NARMS: The National Antimicrobial Resistance Monitoring System"/>
        </authorList>
    </citation>
    <scope>NUCLEOTIDE SEQUENCE [LARGE SCALE GENOMIC DNA]</scope>
    <source>
        <strain evidence="3">FSIS11808084</strain>
    </source>
</reference>
<evidence type="ECO:0000313" key="5">
    <source>
        <dbReference type="EMBL" id="HAB4701191.1"/>
    </source>
</evidence>
<dbReference type="RefSeq" id="WP_023242843.1">
    <property type="nucleotide sequence ID" value="NZ_CP022489.1"/>
</dbReference>
<evidence type="ECO:0000313" key="8">
    <source>
        <dbReference type="Proteomes" id="UP000307695"/>
    </source>
</evidence>
<dbReference type="EMBL" id="AAHFUD010000001">
    <property type="protein sequence ID" value="EBV6108704.1"/>
    <property type="molecule type" value="Genomic_DNA"/>
</dbReference>
<dbReference type="EMBL" id="AAHGAG010000019">
    <property type="protein sequence ID" value="EBV6813862.1"/>
    <property type="molecule type" value="Genomic_DNA"/>
</dbReference>
<evidence type="ECO:0008006" key="9">
    <source>
        <dbReference type="Google" id="ProtNLM"/>
    </source>
</evidence>
<dbReference type="EMBL" id="DAAGVH010000002">
    <property type="protein sequence ID" value="HAB4701191.1"/>
    <property type="molecule type" value="Genomic_DNA"/>
</dbReference>
<dbReference type="Proteomes" id="UP000839897">
    <property type="component" value="Unassembled WGS sequence"/>
</dbReference>
<evidence type="ECO:0000313" key="3">
    <source>
        <dbReference type="EMBL" id="ECU0427497.1"/>
    </source>
</evidence>
<reference evidence="1" key="2">
    <citation type="submission" date="2018-07" db="EMBL/GenBank/DDBJ databases">
        <authorList>
            <consortium name="GenomeTrakr network: Whole genome sequencing for foodborne pathogen traceback"/>
        </authorList>
    </citation>
    <scope>NUCLEOTIDE SEQUENCE</scope>
    <source>
        <strain evidence="2">FSW0086</strain>
        <strain evidence="1">NY-30482</strain>
    </source>
</reference>
<dbReference type="EMBL" id="DAAHJF010000016">
    <property type="protein sequence ID" value="HAB6332339.1"/>
    <property type="molecule type" value="Genomic_DNA"/>
</dbReference>